<keyword evidence="4" id="KW-1185">Reference proteome</keyword>
<dbReference type="CDD" id="cd19081">
    <property type="entry name" value="AKR_AKR9C1"/>
    <property type="match status" value="1"/>
</dbReference>
<dbReference type="AlphaFoldDB" id="A0A1H1R193"/>
<reference evidence="3 4" key="1">
    <citation type="submission" date="2016-10" db="EMBL/GenBank/DDBJ databases">
        <authorList>
            <person name="de Groot N.N."/>
        </authorList>
    </citation>
    <scope>NUCLEOTIDE SEQUENCE [LARGE SCALE GENOMIC DNA]</scope>
    <source>
        <strain evidence="3 4">DSM 21800</strain>
    </source>
</reference>
<dbReference type="InterPro" id="IPR036812">
    <property type="entry name" value="NAD(P)_OxRdtase_dom_sf"/>
</dbReference>
<dbReference type="Proteomes" id="UP000199103">
    <property type="component" value="Chromosome I"/>
</dbReference>
<dbReference type="GO" id="GO:0016491">
    <property type="term" value="F:oxidoreductase activity"/>
    <property type="evidence" value="ECO:0007669"/>
    <property type="project" value="UniProtKB-KW"/>
</dbReference>
<keyword evidence="1" id="KW-0560">Oxidoreductase</keyword>
<protein>
    <submittedName>
        <fullName evidence="3">Predicted oxidoreductase</fullName>
    </submittedName>
</protein>
<name>A0A1H1R193_9ACTN</name>
<dbReference type="InterPro" id="IPR020471">
    <property type="entry name" value="AKR"/>
</dbReference>
<evidence type="ECO:0000313" key="4">
    <source>
        <dbReference type="Proteomes" id="UP000199103"/>
    </source>
</evidence>
<dbReference type="SUPFAM" id="SSF51430">
    <property type="entry name" value="NAD(P)-linked oxidoreductase"/>
    <property type="match status" value="1"/>
</dbReference>
<evidence type="ECO:0000313" key="3">
    <source>
        <dbReference type="EMBL" id="SDS28739.1"/>
    </source>
</evidence>
<dbReference type="PANTHER" id="PTHR43364:SF4">
    <property type="entry name" value="NAD(P)-LINKED OXIDOREDUCTASE SUPERFAMILY PROTEIN"/>
    <property type="match status" value="1"/>
</dbReference>
<dbReference type="OrthoDB" id="3664926at2"/>
<dbReference type="PRINTS" id="PR00069">
    <property type="entry name" value="ALDKETRDTASE"/>
</dbReference>
<organism evidence="3 4">
    <name type="scientific">Microlunatus soli</name>
    <dbReference type="NCBI Taxonomy" id="630515"/>
    <lineage>
        <taxon>Bacteria</taxon>
        <taxon>Bacillati</taxon>
        <taxon>Actinomycetota</taxon>
        <taxon>Actinomycetes</taxon>
        <taxon>Propionibacteriales</taxon>
        <taxon>Propionibacteriaceae</taxon>
        <taxon>Microlunatus</taxon>
    </lineage>
</organism>
<dbReference type="Gene3D" id="3.20.20.100">
    <property type="entry name" value="NADP-dependent oxidoreductase domain"/>
    <property type="match status" value="1"/>
</dbReference>
<proteinExistence type="predicted"/>
<accession>A0A1H1R193</accession>
<dbReference type="RefSeq" id="WP_091522145.1">
    <property type="nucleotide sequence ID" value="NZ_LT629772.1"/>
</dbReference>
<feature type="domain" description="NADP-dependent oxidoreductase" evidence="2">
    <location>
        <begin position="15"/>
        <end position="311"/>
    </location>
</feature>
<evidence type="ECO:0000259" key="2">
    <source>
        <dbReference type="Pfam" id="PF00248"/>
    </source>
</evidence>
<dbReference type="InterPro" id="IPR050523">
    <property type="entry name" value="AKR_Detox_Biosynth"/>
</dbReference>
<dbReference type="Pfam" id="PF00248">
    <property type="entry name" value="Aldo_ket_red"/>
    <property type="match status" value="1"/>
</dbReference>
<dbReference type="EMBL" id="LT629772">
    <property type="protein sequence ID" value="SDS28739.1"/>
    <property type="molecule type" value="Genomic_DNA"/>
</dbReference>
<dbReference type="GO" id="GO:0005829">
    <property type="term" value="C:cytosol"/>
    <property type="evidence" value="ECO:0007669"/>
    <property type="project" value="UniProtKB-ARBA"/>
</dbReference>
<sequence length="332" mass="36585">MQQRFLGRTGLQISELGLGTMSFGARTDEPTAQRMLDRFAAAGGTFIDTADTYQFGESERILGGWLAGQDRDRFVIATKAYGESEPGGPVHGAGRKHLLRAVEDSLRRLGTDYIDLYQIHVFDDATPFEETLSTLNGLVTSGKVRFVGASNYTGWQLQKSVDLAHTNGWEPFAGLQPLYNLLQRDAENELLPICVNEGLGVLCWSPLAGGWLSGRYAPTMTAPPSDSRFADQPEAWRAQATEATWQVVATVDKIAAEVGRTPSQVALRWLLQQPAVTAPIIGARSVEQLTDSLDTVDWSLTDEQLTALEAASRRPLPYPYELQRLPQFVRRS</sequence>
<evidence type="ECO:0000256" key="1">
    <source>
        <dbReference type="ARBA" id="ARBA00023002"/>
    </source>
</evidence>
<dbReference type="PANTHER" id="PTHR43364">
    <property type="entry name" value="NADH-SPECIFIC METHYLGLYOXAL REDUCTASE-RELATED"/>
    <property type="match status" value="1"/>
</dbReference>
<dbReference type="STRING" id="630515.SAMN04489812_1446"/>
<dbReference type="InterPro" id="IPR023210">
    <property type="entry name" value="NADP_OxRdtase_dom"/>
</dbReference>
<gene>
    <name evidence="3" type="ORF">SAMN04489812_1446</name>
</gene>
<dbReference type="FunFam" id="3.20.20.100:FF:000004">
    <property type="entry name" value="Oxidoreductase, aldo/keto reductase"/>
    <property type="match status" value="1"/>
</dbReference>